<dbReference type="Gene3D" id="2.30.39.10">
    <property type="entry name" value="Alpha-1-antitrypsin, domain 1"/>
    <property type="match status" value="1"/>
</dbReference>
<dbReference type="Gene3D" id="3.30.497.10">
    <property type="entry name" value="Antithrombin, subunit I, domain 2"/>
    <property type="match status" value="1"/>
</dbReference>
<comment type="similarity">
    <text evidence="1">Belongs to the serpin family.</text>
</comment>
<dbReference type="PANTHER" id="PTHR11461">
    <property type="entry name" value="SERINE PROTEASE INHIBITOR, SERPIN"/>
    <property type="match status" value="1"/>
</dbReference>
<dbReference type="InterPro" id="IPR000215">
    <property type="entry name" value="Serpin_fam"/>
</dbReference>
<proteinExistence type="inferred from homology"/>
<name>A0ABW4Q8P5_9MICC</name>
<dbReference type="InterPro" id="IPR042185">
    <property type="entry name" value="Serpin_sf_2"/>
</dbReference>
<feature type="chain" id="PRO_5045654851" evidence="2">
    <location>
        <begin position="23"/>
        <end position="419"/>
    </location>
</feature>
<evidence type="ECO:0000313" key="5">
    <source>
        <dbReference type="Proteomes" id="UP001597307"/>
    </source>
</evidence>
<dbReference type="InterPro" id="IPR036186">
    <property type="entry name" value="Serpin_sf"/>
</dbReference>
<protein>
    <submittedName>
        <fullName evidence="4">Serpin family protein</fullName>
    </submittedName>
</protein>
<dbReference type="SMART" id="SM00093">
    <property type="entry name" value="SERPIN"/>
    <property type="match status" value="1"/>
</dbReference>
<gene>
    <name evidence="4" type="ORF">ACFSFX_10880</name>
</gene>
<evidence type="ECO:0000313" key="4">
    <source>
        <dbReference type="EMBL" id="MFD1847100.1"/>
    </source>
</evidence>
<dbReference type="PANTHER" id="PTHR11461:SF211">
    <property type="entry name" value="GH10112P-RELATED"/>
    <property type="match status" value="1"/>
</dbReference>
<dbReference type="InterPro" id="IPR042178">
    <property type="entry name" value="Serpin_sf_1"/>
</dbReference>
<evidence type="ECO:0000256" key="1">
    <source>
        <dbReference type="RuleBase" id="RU000411"/>
    </source>
</evidence>
<dbReference type="EMBL" id="JBHUGA010000040">
    <property type="protein sequence ID" value="MFD1847100.1"/>
    <property type="molecule type" value="Genomic_DNA"/>
</dbReference>
<evidence type="ECO:0000256" key="2">
    <source>
        <dbReference type="SAM" id="SignalP"/>
    </source>
</evidence>
<reference evidence="5" key="1">
    <citation type="journal article" date="2019" name="Int. J. Syst. Evol. Microbiol.">
        <title>The Global Catalogue of Microorganisms (GCM) 10K type strain sequencing project: providing services to taxonomists for standard genome sequencing and annotation.</title>
        <authorList>
            <consortium name="The Broad Institute Genomics Platform"/>
            <consortium name="The Broad Institute Genome Sequencing Center for Infectious Disease"/>
            <person name="Wu L."/>
            <person name="Ma J."/>
        </authorList>
    </citation>
    <scope>NUCLEOTIDE SEQUENCE [LARGE SCALE GENOMIC DNA]</scope>
    <source>
        <strain evidence="5">JCM 11496</strain>
    </source>
</reference>
<organism evidence="4 5">
    <name type="scientific">Arthrobacter flavus</name>
    <dbReference type="NCBI Taxonomy" id="95172"/>
    <lineage>
        <taxon>Bacteria</taxon>
        <taxon>Bacillati</taxon>
        <taxon>Actinomycetota</taxon>
        <taxon>Actinomycetes</taxon>
        <taxon>Micrococcales</taxon>
        <taxon>Micrococcaceae</taxon>
        <taxon>Arthrobacter</taxon>
    </lineage>
</organism>
<dbReference type="InterPro" id="IPR023796">
    <property type="entry name" value="Serpin_dom"/>
</dbReference>
<feature type="signal peptide" evidence="2">
    <location>
        <begin position="1"/>
        <end position="22"/>
    </location>
</feature>
<dbReference type="Proteomes" id="UP001597307">
    <property type="component" value="Unassembled WGS sequence"/>
</dbReference>
<dbReference type="SUPFAM" id="SSF56574">
    <property type="entry name" value="Serpins"/>
    <property type="match status" value="1"/>
</dbReference>
<keyword evidence="5" id="KW-1185">Reference proteome</keyword>
<dbReference type="CDD" id="cd19590">
    <property type="entry name" value="serpin_thermopin-like"/>
    <property type="match status" value="1"/>
</dbReference>
<dbReference type="PROSITE" id="PS51257">
    <property type="entry name" value="PROKAR_LIPOPROTEIN"/>
    <property type="match status" value="1"/>
</dbReference>
<dbReference type="RefSeq" id="WP_343878983.1">
    <property type="nucleotide sequence ID" value="NZ_BAAAIJ010000032.1"/>
</dbReference>
<accession>A0ABW4Q8P5</accession>
<comment type="caution">
    <text evidence="4">The sequence shown here is derived from an EMBL/GenBank/DDBJ whole genome shotgun (WGS) entry which is preliminary data.</text>
</comment>
<keyword evidence="2" id="KW-0732">Signal</keyword>
<sequence length="419" mass="44217">MAGPRRIVATACIAVAALTLGACGSSSPELVVADNVTRAVVQVDEHPEAAASLRNASFRLGAAMLAANPNDNSVTSPVSALYALSMLRAGAATTTAAEMDEVLGFPAAHRDEAMNALLGLWEQYDGDPGSVDEDNPPSAPLLHLANGIFIDEGQPVGAEFLQTLAVQYGSGVYQVDYSDRSTAEAINSWINENTGGRIEEAPVDYDPDTRLSLLNTVYLAAAWQTPFDPADTASGSFTLADGGVIETDMMRQVALANYASGDGWTALDLPYNDGFYLRLVLPDEGESPVLNANQLADVRVGMESGAQAEVALVLPKWDHTYRQDLLVLLRGMGLTETLGTAPDFGPISPGLFVSGAAQEANITVAEKGTIAAAVTQIDMAESGLAMPDIELVLDRPFQYQIIHGETGMPLFLGTVMDPR</sequence>
<feature type="domain" description="Serpin" evidence="3">
    <location>
        <begin position="58"/>
        <end position="418"/>
    </location>
</feature>
<evidence type="ECO:0000259" key="3">
    <source>
        <dbReference type="SMART" id="SM00093"/>
    </source>
</evidence>
<dbReference type="Pfam" id="PF00079">
    <property type="entry name" value="Serpin"/>
    <property type="match status" value="1"/>
</dbReference>